<gene>
    <name evidence="2" type="ORF">Q5P01_022053</name>
</gene>
<proteinExistence type="predicted"/>
<feature type="region of interest" description="Disordered" evidence="1">
    <location>
        <begin position="101"/>
        <end position="123"/>
    </location>
</feature>
<dbReference type="AlphaFoldDB" id="A0AA88IX55"/>
<dbReference type="EMBL" id="JAUPFM010000018">
    <property type="protein sequence ID" value="KAK2821988.1"/>
    <property type="molecule type" value="Genomic_DNA"/>
</dbReference>
<dbReference type="Proteomes" id="UP001187415">
    <property type="component" value="Unassembled WGS sequence"/>
</dbReference>
<evidence type="ECO:0000313" key="2">
    <source>
        <dbReference type="EMBL" id="KAK2821988.1"/>
    </source>
</evidence>
<feature type="region of interest" description="Disordered" evidence="1">
    <location>
        <begin position="35"/>
        <end position="73"/>
    </location>
</feature>
<feature type="compositionally biased region" description="Acidic residues" evidence="1">
    <location>
        <begin position="42"/>
        <end position="56"/>
    </location>
</feature>
<feature type="compositionally biased region" description="Polar residues" evidence="1">
    <location>
        <begin position="103"/>
        <end position="123"/>
    </location>
</feature>
<evidence type="ECO:0000256" key="1">
    <source>
        <dbReference type="SAM" id="MobiDB-lite"/>
    </source>
</evidence>
<name>A0AA88IX55_CHASR</name>
<reference evidence="2" key="1">
    <citation type="submission" date="2023-07" db="EMBL/GenBank/DDBJ databases">
        <title>Chromosome-level Genome Assembly of Striped Snakehead (Channa striata).</title>
        <authorList>
            <person name="Liu H."/>
        </authorList>
    </citation>
    <scope>NUCLEOTIDE SEQUENCE</scope>
    <source>
        <strain evidence="2">Gz</strain>
        <tissue evidence="2">Muscle</tissue>
    </source>
</reference>
<feature type="region of interest" description="Disordered" evidence="1">
    <location>
        <begin position="138"/>
        <end position="160"/>
    </location>
</feature>
<organism evidence="2 3">
    <name type="scientific">Channa striata</name>
    <name type="common">Snakehead murrel</name>
    <name type="synonym">Ophicephalus striatus</name>
    <dbReference type="NCBI Taxonomy" id="64152"/>
    <lineage>
        <taxon>Eukaryota</taxon>
        <taxon>Metazoa</taxon>
        <taxon>Chordata</taxon>
        <taxon>Craniata</taxon>
        <taxon>Vertebrata</taxon>
        <taxon>Euteleostomi</taxon>
        <taxon>Actinopterygii</taxon>
        <taxon>Neopterygii</taxon>
        <taxon>Teleostei</taxon>
        <taxon>Neoteleostei</taxon>
        <taxon>Acanthomorphata</taxon>
        <taxon>Anabantaria</taxon>
        <taxon>Anabantiformes</taxon>
        <taxon>Channoidei</taxon>
        <taxon>Channidae</taxon>
        <taxon>Channa</taxon>
    </lineage>
</organism>
<protein>
    <submittedName>
        <fullName evidence="2">Uncharacterized protein</fullName>
    </submittedName>
</protein>
<comment type="caution">
    <text evidence="2">The sequence shown here is derived from an EMBL/GenBank/DDBJ whole genome shotgun (WGS) entry which is preliminary data.</text>
</comment>
<sequence>MDPGFSDSEMAAMNLDAADLLDRLDLSTSSIDMTSTSLAMHEEEESDISGVEELEDSVVSSTGNQTEPQELSSWAGMDLTSALTSADILSNADIQPAEPSHLVTESTQLQSFRIKSSDSSSPPMATLSVEALHSLTNPAVSPEDQPYPSPPNFFPSSAKESVADDSFAHNVIDATGLMEESVEDLDVSHAHHCHENKEEEPEELHLK</sequence>
<accession>A0AA88IX55</accession>
<evidence type="ECO:0000313" key="3">
    <source>
        <dbReference type="Proteomes" id="UP001187415"/>
    </source>
</evidence>
<keyword evidence="3" id="KW-1185">Reference proteome</keyword>
<feature type="region of interest" description="Disordered" evidence="1">
    <location>
        <begin position="186"/>
        <end position="207"/>
    </location>
</feature>
<feature type="compositionally biased region" description="Polar residues" evidence="1">
    <location>
        <begin position="58"/>
        <end position="72"/>
    </location>
</feature>